<dbReference type="Pfam" id="PF11066">
    <property type="entry name" value="DUF2867"/>
    <property type="match status" value="1"/>
</dbReference>
<dbReference type="STRING" id="428993.SAMN06296058_2856"/>
<protein>
    <recommendedName>
        <fullName evidence="3">DUF2867 domain-containing protein</fullName>
    </recommendedName>
</protein>
<proteinExistence type="predicted"/>
<organism evidence="1 2">
    <name type="scientific">Pseudoxanthomonas indica</name>
    <dbReference type="NCBI Taxonomy" id="428993"/>
    <lineage>
        <taxon>Bacteria</taxon>
        <taxon>Pseudomonadati</taxon>
        <taxon>Pseudomonadota</taxon>
        <taxon>Gammaproteobacteria</taxon>
        <taxon>Lysobacterales</taxon>
        <taxon>Lysobacteraceae</taxon>
        <taxon>Pseudoxanthomonas</taxon>
    </lineage>
</organism>
<dbReference type="RefSeq" id="WP_079725168.1">
    <property type="nucleotide sequence ID" value="NZ_BMCL01000001.1"/>
</dbReference>
<evidence type="ECO:0008006" key="3">
    <source>
        <dbReference type="Google" id="ProtNLM"/>
    </source>
</evidence>
<accession>A0A1T5LPB2</accession>
<dbReference type="EMBL" id="FUZV01000002">
    <property type="protein sequence ID" value="SKC77796.1"/>
    <property type="molecule type" value="Genomic_DNA"/>
</dbReference>
<keyword evidence="2" id="KW-1185">Reference proteome</keyword>
<dbReference type="Proteomes" id="UP000190341">
    <property type="component" value="Unassembled WGS sequence"/>
</dbReference>
<evidence type="ECO:0000313" key="2">
    <source>
        <dbReference type="Proteomes" id="UP000190341"/>
    </source>
</evidence>
<sequence>MSRNTERVSGFPSARLPSYCGGLPVEVVLVAQLGHGAGDRLIADAGDRQRGHLGFIDELDEPSVRIGAPDIEKGDATALYSFAVGAHGHPFHRHAGHRVFTAITGSGGALLRFSTASDAQLAADPRHFLHALRQVRLPADCLFTVRFGDGAWHQFAPLRTSSRHPVFFALSCHTNELGGPLTDSERQQVAAGTANLASLTELLPEVVARVAASRSADDAMTPTISLSLEAPADSAIAALCAHARAASGRLRAWIGLCRHAGGFISARRIPVQAMPATPADSLLAGELPAHHHDDSFVLTQAVPTRRNAEDWLAQVLDGFLQQRPAGVTWLMRLRNVLVRPLRLRTSPLGCPVSSLLSDQRDSLFLGRYPVLVQKIDADGRRAQVILGADDRHLRFRSCVGVQLLDNGRIEISLGTRVQCTNLFGRCYMATIAAAHRRYISPSMLRHAAEFALGEPATATAKPSDGIQPALR</sequence>
<name>A0A1T5LPB2_9GAMM</name>
<dbReference type="OrthoDB" id="7058586at2"/>
<dbReference type="AlphaFoldDB" id="A0A1T5LPB2"/>
<dbReference type="InterPro" id="IPR021295">
    <property type="entry name" value="DUF2867"/>
</dbReference>
<evidence type="ECO:0000313" key="1">
    <source>
        <dbReference type="EMBL" id="SKC77796.1"/>
    </source>
</evidence>
<reference evidence="1 2" key="1">
    <citation type="submission" date="2017-02" db="EMBL/GenBank/DDBJ databases">
        <authorList>
            <person name="Peterson S.W."/>
        </authorList>
    </citation>
    <scope>NUCLEOTIDE SEQUENCE [LARGE SCALE GENOMIC DNA]</scope>
    <source>
        <strain evidence="1 2">P15</strain>
    </source>
</reference>
<gene>
    <name evidence="1" type="ORF">SAMN06296058_2856</name>
</gene>